<dbReference type="NCBIfam" id="TIGR00182">
    <property type="entry name" value="plsX"/>
    <property type="match status" value="1"/>
</dbReference>
<dbReference type="Pfam" id="PF02504">
    <property type="entry name" value="FA_synthesis"/>
    <property type="match status" value="1"/>
</dbReference>
<comment type="caution">
    <text evidence="11">The sequence shown here is derived from an EMBL/GenBank/DDBJ whole genome shotgun (WGS) entry which is preliminary data.</text>
</comment>
<evidence type="ECO:0000256" key="2">
    <source>
        <dbReference type="ARBA" id="ARBA00022490"/>
    </source>
</evidence>
<keyword evidence="6 10" id="KW-0594">Phospholipid biosynthesis</keyword>
<dbReference type="Proteomes" id="UP001236507">
    <property type="component" value="Unassembled WGS sequence"/>
</dbReference>
<dbReference type="PANTHER" id="PTHR30100:SF1">
    <property type="entry name" value="PHOSPHATE ACYLTRANSFERASE"/>
    <property type="match status" value="1"/>
</dbReference>
<evidence type="ECO:0000256" key="4">
    <source>
        <dbReference type="ARBA" id="ARBA00022679"/>
    </source>
</evidence>
<dbReference type="SUPFAM" id="SSF53659">
    <property type="entry name" value="Isocitrate/Isopropylmalate dehydrogenase-like"/>
    <property type="match status" value="1"/>
</dbReference>
<evidence type="ECO:0000256" key="6">
    <source>
        <dbReference type="ARBA" id="ARBA00023209"/>
    </source>
</evidence>
<dbReference type="PANTHER" id="PTHR30100">
    <property type="entry name" value="FATTY ACID/PHOSPHOLIPID SYNTHESIS PROTEIN PLSX"/>
    <property type="match status" value="1"/>
</dbReference>
<keyword evidence="4 10" id="KW-0808">Transferase</keyword>
<dbReference type="HAMAP" id="MF_00019">
    <property type="entry name" value="PlsX"/>
    <property type="match status" value="1"/>
</dbReference>
<evidence type="ECO:0000256" key="1">
    <source>
        <dbReference type="ARBA" id="ARBA00001232"/>
    </source>
</evidence>
<evidence type="ECO:0000256" key="9">
    <source>
        <dbReference type="ARBA" id="ARBA00046608"/>
    </source>
</evidence>
<keyword evidence="3 10" id="KW-0444">Lipid biosynthesis</keyword>
<dbReference type="PIRSF" id="PIRSF002465">
    <property type="entry name" value="Phsphlp_syn_PlsX"/>
    <property type="match status" value="1"/>
</dbReference>
<comment type="similarity">
    <text evidence="10">Belongs to the PlsX family.</text>
</comment>
<dbReference type="InterPro" id="IPR012281">
    <property type="entry name" value="Phospholipid_synth_PlsX-like"/>
</dbReference>
<evidence type="ECO:0000256" key="10">
    <source>
        <dbReference type="HAMAP-Rule" id="MF_00019"/>
    </source>
</evidence>
<comment type="subunit">
    <text evidence="9 10">Homodimer. Probably interacts with PlsY.</text>
</comment>
<name>A0ABT6YBP6_9BACT</name>
<sequence length="313" mass="32865">MNIGVDAMGGDFAPQAIVEGAVLAANELPEGVTIVLIGQTEAIQTVLDKQNYTGSNIKIVEANETIEMGEHPVKALQAKPNSSIGVGFKLLKTGEIDSFGSAGNTGAMMVGSLFSIKAIEGVQRPAIAGFAPQTNGKMAVMVDIGANADVKPEMLEQFGLLGSIYYQATTGEENPKVGLMNIGEEAEKGSLIAQQAHKLMKENAKMNFIGNIEGKDFFKGKADVIVTDGFTGNILLKMGESLYGIMKDQGVETSFLDKTNYEAVGGSPIVGVNGNVIIAHGASSAKAIKNMIHLSTKIVESKVTEKIKEALSA</sequence>
<organism evidence="11 12">
    <name type="scientific">Flectobacillus roseus</name>
    <dbReference type="NCBI Taxonomy" id="502259"/>
    <lineage>
        <taxon>Bacteria</taxon>
        <taxon>Pseudomonadati</taxon>
        <taxon>Bacteroidota</taxon>
        <taxon>Cytophagia</taxon>
        <taxon>Cytophagales</taxon>
        <taxon>Flectobacillaceae</taxon>
        <taxon>Flectobacillus</taxon>
    </lineage>
</organism>
<gene>
    <name evidence="10 11" type="primary">plsX</name>
    <name evidence="11" type="ORF">QM524_17270</name>
</gene>
<keyword evidence="12" id="KW-1185">Reference proteome</keyword>
<evidence type="ECO:0000256" key="3">
    <source>
        <dbReference type="ARBA" id="ARBA00022516"/>
    </source>
</evidence>
<dbReference type="InterPro" id="IPR003664">
    <property type="entry name" value="FA_synthesis"/>
</dbReference>
<dbReference type="RefSeq" id="WP_095161300.1">
    <property type="nucleotide sequence ID" value="NZ_JASHIF010000016.1"/>
</dbReference>
<proteinExistence type="inferred from homology"/>
<dbReference type="GO" id="GO:0043811">
    <property type="term" value="F:phosphate:acyl-[acyl carrier protein] acyltransferase activity"/>
    <property type="evidence" value="ECO:0007669"/>
    <property type="project" value="UniProtKB-EC"/>
</dbReference>
<dbReference type="EMBL" id="JASHIF010000016">
    <property type="protein sequence ID" value="MDI9860970.1"/>
    <property type="molecule type" value="Genomic_DNA"/>
</dbReference>
<comment type="pathway">
    <text evidence="10">Lipid metabolism; phospholipid metabolism.</text>
</comment>
<keyword evidence="5 10" id="KW-0443">Lipid metabolism</keyword>
<dbReference type="EC" id="2.3.1.274" evidence="8 10"/>
<keyword evidence="7 10" id="KW-1208">Phospholipid metabolism</keyword>
<evidence type="ECO:0000313" key="11">
    <source>
        <dbReference type="EMBL" id="MDI9860970.1"/>
    </source>
</evidence>
<reference evidence="11 12" key="1">
    <citation type="submission" date="2023-05" db="EMBL/GenBank/DDBJ databases">
        <title>Novel species of genus Flectobacillus isolated from stream in China.</title>
        <authorList>
            <person name="Lu H."/>
        </authorList>
    </citation>
    <scope>NUCLEOTIDE SEQUENCE [LARGE SCALE GENOMIC DNA]</scope>
    <source>
        <strain evidence="11 12">KCTC 42575</strain>
    </source>
</reference>
<evidence type="ECO:0000256" key="5">
    <source>
        <dbReference type="ARBA" id="ARBA00023098"/>
    </source>
</evidence>
<keyword evidence="11" id="KW-0012">Acyltransferase</keyword>
<dbReference type="Gene3D" id="3.40.718.10">
    <property type="entry name" value="Isopropylmalate Dehydrogenase"/>
    <property type="match status" value="1"/>
</dbReference>
<keyword evidence="2 10" id="KW-0963">Cytoplasm</keyword>
<comment type="subcellular location">
    <subcellularLocation>
        <location evidence="10">Cytoplasm</location>
    </subcellularLocation>
    <text evidence="10">Associated with the membrane possibly through PlsY.</text>
</comment>
<accession>A0ABT6YBP6</accession>
<evidence type="ECO:0000256" key="8">
    <source>
        <dbReference type="ARBA" id="ARBA00024069"/>
    </source>
</evidence>
<comment type="catalytic activity">
    <reaction evidence="1 10">
        <text>a fatty acyl-[ACP] + phosphate = an acyl phosphate + holo-[ACP]</text>
        <dbReference type="Rhea" id="RHEA:42292"/>
        <dbReference type="Rhea" id="RHEA-COMP:9685"/>
        <dbReference type="Rhea" id="RHEA-COMP:14125"/>
        <dbReference type="ChEBI" id="CHEBI:43474"/>
        <dbReference type="ChEBI" id="CHEBI:59918"/>
        <dbReference type="ChEBI" id="CHEBI:64479"/>
        <dbReference type="ChEBI" id="CHEBI:138651"/>
        <dbReference type="EC" id="2.3.1.274"/>
    </reaction>
</comment>
<evidence type="ECO:0000313" key="12">
    <source>
        <dbReference type="Proteomes" id="UP001236507"/>
    </source>
</evidence>
<comment type="function">
    <text evidence="10">Catalyzes the reversible formation of acyl-phosphate (acyl-PO(4)) from acyl-[acyl-carrier-protein] (acyl-ACP). This enzyme utilizes acyl-ACP as fatty acyl donor, but not acyl-CoA.</text>
</comment>
<evidence type="ECO:0000256" key="7">
    <source>
        <dbReference type="ARBA" id="ARBA00023264"/>
    </source>
</evidence>
<protein>
    <recommendedName>
        <fullName evidence="8 10">Phosphate acyltransferase</fullName>
        <ecNumber evidence="8 10">2.3.1.274</ecNumber>
    </recommendedName>
    <alternativeName>
        <fullName evidence="10">Acyl-ACP phosphotransacylase</fullName>
    </alternativeName>
    <alternativeName>
        <fullName evidence="10">Acyl-[acyl-carrier-protein]--phosphate acyltransferase</fullName>
    </alternativeName>
    <alternativeName>
        <fullName evidence="10">Phosphate-acyl-ACP acyltransferase</fullName>
    </alternativeName>
</protein>